<proteinExistence type="inferred from homology"/>
<dbReference type="InterPro" id="IPR039901">
    <property type="entry name" value="Kdotransferase"/>
</dbReference>
<dbReference type="PANTHER" id="PTHR42755:SF1">
    <property type="entry name" value="3-DEOXY-D-MANNO-OCTULOSONIC ACID TRANSFERASE, MITOCHONDRIAL-RELATED"/>
    <property type="match status" value="1"/>
</dbReference>
<dbReference type="InterPro" id="IPR007507">
    <property type="entry name" value="Glycos_transf_N"/>
</dbReference>
<feature type="domain" description="3-deoxy-D-manno-octulosonic-acid transferase N-terminal" evidence="11">
    <location>
        <begin position="42"/>
        <end position="215"/>
    </location>
</feature>
<evidence type="ECO:0000256" key="7">
    <source>
        <dbReference type="ARBA" id="ARBA00049183"/>
    </source>
</evidence>
<dbReference type="EMBL" id="CP020330">
    <property type="protein sequence ID" value="AQZ50589.1"/>
    <property type="molecule type" value="Genomic_DNA"/>
</dbReference>
<protein>
    <recommendedName>
        <fullName evidence="4 10">3-deoxy-D-manno-octulosonic acid transferase</fullName>
        <shortName evidence="10">Kdo transferase</shortName>
        <ecNumber evidence="3 10">2.4.99.12</ecNumber>
    </recommendedName>
    <alternativeName>
        <fullName evidence="6 10">Lipid IV(A) 3-deoxy-D-manno-octulosonic acid transferase</fullName>
    </alternativeName>
</protein>
<evidence type="ECO:0000256" key="9">
    <source>
        <dbReference type="PIRSR" id="PIRSR639901-2"/>
    </source>
</evidence>
<organism evidence="12 13">
    <name type="scientific">Martelella mediterranea DSM 17316</name>
    <dbReference type="NCBI Taxonomy" id="1122214"/>
    <lineage>
        <taxon>Bacteria</taxon>
        <taxon>Pseudomonadati</taxon>
        <taxon>Pseudomonadota</taxon>
        <taxon>Alphaproteobacteria</taxon>
        <taxon>Hyphomicrobiales</taxon>
        <taxon>Aurantimonadaceae</taxon>
        <taxon>Martelella</taxon>
    </lineage>
</organism>
<dbReference type="Gene3D" id="3.40.50.11720">
    <property type="entry name" value="3-Deoxy-D-manno-octulosonic-acid transferase, N-terminal domain"/>
    <property type="match status" value="1"/>
</dbReference>
<evidence type="ECO:0000313" key="13">
    <source>
        <dbReference type="Proteomes" id="UP000191135"/>
    </source>
</evidence>
<feature type="active site" description="Proton acceptor" evidence="8">
    <location>
        <position position="69"/>
    </location>
</feature>
<dbReference type="RefSeq" id="WP_079920707.1">
    <property type="nucleotide sequence ID" value="NZ_AQWH01000011.1"/>
</dbReference>
<comment type="similarity">
    <text evidence="10">Belongs to the glycosyltransferase group 1 family.</text>
</comment>
<dbReference type="GO" id="GO:0009244">
    <property type="term" value="P:lipopolysaccharide core region biosynthetic process"/>
    <property type="evidence" value="ECO:0007669"/>
    <property type="project" value="UniProtKB-UniRule"/>
</dbReference>
<name>A0A1U9YYS3_9HYPH</name>
<keyword evidence="13" id="KW-1185">Reference proteome</keyword>
<dbReference type="SUPFAM" id="SSF53756">
    <property type="entry name" value="UDP-Glycosyltransferase/glycogen phosphorylase"/>
    <property type="match status" value="1"/>
</dbReference>
<dbReference type="FunFam" id="3.40.50.11720:FF:000001">
    <property type="entry name" value="3-deoxy-D-manno-octulosonic acid transferase"/>
    <property type="match status" value="1"/>
</dbReference>
<dbReference type="OrthoDB" id="9789797at2"/>
<evidence type="ECO:0000256" key="4">
    <source>
        <dbReference type="ARBA" id="ARBA00019077"/>
    </source>
</evidence>
<dbReference type="GO" id="GO:0009245">
    <property type="term" value="P:lipid A biosynthetic process"/>
    <property type="evidence" value="ECO:0007669"/>
    <property type="project" value="TreeGrafter"/>
</dbReference>
<dbReference type="NCBIfam" id="NF004387">
    <property type="entry name" value="PRK05749.1-3"/>
    <property type="match status" value="1"/>
</dbReference>
<dbReference type="PANTHER" id="PTHR42755">
    <property type="entry name" value="3-DEOXY-MANNO-OCTULOSONATE CYTIDYLYLTRANSFERASE"/>
    <property type="match status" value="1"/>
</dbReference>
<keyword evidence="12" id="KW-0328">Glycosyltransferase</keyword>
<keyword evidence="10" id="KW-0448">Lipopolysaccharide biosynthesis</keyword>
<gene>
    <name evidence="12" type="primary">waaA</name>
    <name evidence="12" type="ORF">Mame_01220</name>
</gene>
<dbReference type="Pfam" id="PF04413">
    <property type="entry name" value="Glycos_transf_N"/>
    <property type="match status" value="1"/>
</dbReference>
<reference evidence="12 13" key="1">
    <citation type="submission" date="2017-03" db="EMBL/GenBank/DDBJ databases">
        <title>Foreign affairs: Plasmid Transfer between Roseobacters and Rhizobia.</title>
        <authorList>
            <person name="Bartling P."/>
            <person name="Bunk B."/>
            <person name="Overmann J."/>
            <person name="Brinkmann H."/>
            <person name="Petersen J."/>
        </authorList>
    </citation>
    <scope>NUCLEOTIDE SEQUENCE [LARGE SCALE GENOMIC DNA]</scope>
    <source>
        <strain evidence="12 13">MACL11</strain>
    </source>
</reference>
<dbReference type="EC" id="2.4.99.12" evidence="3 10"/>
<evidence type="ECO:0000256" key="5">
    <source>
        <dbReference type="ARBA" id="ARBA00022679"/>
    </source>
</evidence>
<comment type="function">
    <text evidence="1 10">Involved in lipopolysaccharide (LPS) biosynthesis. Catalyzes the transfer of 3-deoxy-D-manno-octulosonate (Kdo) residue(s) from CMP-Kdo to lipid IV(A), the tetraacyldisaccharide-1,4'-bisphosphate precursor of lipid A.</text>
</comment>
<evidence type="ECO:0000256" key="8">
    <source>
        <dbReference type="PIRSR" id="PIRSR639901-1"/>
    </source>
</evidence>
<dbReference type="AlphaFoldDB" id="A0A1U9YYS3"/>
<dbReference type="KEGG" id="mmed:Mame_01220"/>
<feature type="site" description="Transition state stabilizer" evidence="9">
    <location>
        <position position="213"/>
    </location>
</feature>
<keyword evidence="10" id="KW-0472">Membrane</keyword>
<dbReference type="GO" id="GO:0005886">
    <property type="term" value="C:plasma membrane"/>
    <property type="evidence" value="ECO:0007669"/>
    <property type="project" value="UniProtKB-SubCell"/>
</dbReference>
<sequence length="463" mass="51485">MVSRISIWLARNTYRLGGILGYPLLRPILYHRVRRGKEDRARLGERLGRSNRERPEGPLVWIHAASVGETLAVTSVVQNIHEFGISVLLTTGTVTSARLAAERFGDTVIHQYVPLDALPAVTRFLDHWRPDLAINVETEVWPVTIAELAKRKIAQVVVNGRISDRSFDRWMQRRELARTMFSRFSLVMAQTDLDAERFADLGALHVSVTGNLKVDRSAPPADDEALQALKNAIGARPVWAAISTFDGEEKNAADVHAALKESHPDLLTVIVPRHPDRGDALAAQFSADGLSVKRRSLGESPDAETDIYLGDTIGDMGLYLRLTDIAFVGRSMTARGGQNPLEPAMLGTAILTGQHVDNFRDTYRQLRQRGAVRTVDSTEALLQSVDLLLRDEAAREHMIAAGYAGVRDMRGALIRTMKGLERYLAPLILEARFSARPKSVPEKKRLPIVPERMPEQNLRKALQ</sequence>
<dbReference type="Gene3D" id="3.40.50.2000">
    <property type="entry name" value="Glycogen Phosphorylase B"/>
    <property type="match status" value="1"/>
</dbReference>
<evidence type="ECO:0000256" key="1">
    <source>
        <dbReference type="ARBA" id="ARBA00003394"/>
    </source>
</evidence>
<keyword evidence="5 10" id="KW-0808">Transferase</keyword>
<evidence type="ECO:0000259" key="11">
    <source>
        <dbReference type="Pfam" id="PF04413"/>
    </source>
</evidence>
<dbReference type="eggNOG" id="COG1519">
    <property type="taxonomic scope" value="Bacteria"/>
</dbReference>
<comment type="pathway">
    <text evidence="2 10">Bacterial outer membrane biogenesis; LPS core biosynthesis.</text>
</comment>
<evidence type="ECO:0000313" key="12">
    <source>
        <dbReference type="EMBL" id="AQZ50589.1"/>
    </source>
</evidence>
<dbReference type="UniPathway" id="UPA00958"/>
<dbReference type="STRING" id="1122214.Mame_01220"/>
<feature type="site" description="Transition state stabilizer" evidence="9">
    <location>
        <position position="137"/>
    </location>
</feature>
<evidence type="ECO:0000256" key="10">
    <source>
        <dbReference type="RuleBase" id="RU365103"/>
    </source>
</evidence>
<accession>A0A1U9YYS3</accession>
<evidence type="ECO:0000256" key="2">
    <source>
        <dbReference type="ARBA" id="ARBA00004713"/>
    </source>
</evidence>
<comment type="subcellular location">
    <subcellularLocation>
        <location evidence="10">Cell membrane</location>
    </subcellularLocation>
</comment>
<dbReference type="Proteomes" id="UP000191135">
    <property type="component" value="Chromosome"/>
</dbReference>
<evidence type="ECO:0000256" key="6">
    <source>
        <dbReference type="ARBA" id="ARBA00031445"/>
    </source>
</evidence>
<keyword evidence="10" id="KW-1003">Cell membrane</keyword>
<evidence type="ECO:0000256" key="3">
    <source>
        <dbReference type="ARBA" id="ARBA00012621"/>
    </source>
</evidence>
<dbReference type="GO" id="GO:0043842">
    <property type="term" value="F:Kdo transferase activity"/>
    <property type="evidence" value="ECO:0007669"/>
    <property type="project" value="UniProtKB-EC"/>
</dbReference>
<dbReference type="InterPro" id="IPR038107">
    <property type="entry name" value="Glycos_transf_N_sf"/>
</dbReference>
<comment type="catalytic activity">
    <reaction evidence="7 10">
        <text>lipid IVA (E. coli) + CMP-3-deoxy-beta-D-manno-octulosonate = alpha-Kdo-(2-&gt;6)-lipid IVA (E. coli) + CMP + H(+)</text>
        <dbReference type="Rhea" id="RHEA:28066"/>
        <dbReference type="ChEBI" id="CHEBI:15378"/>
        <dbReference type="ChEBI" id="CHEBI:58603"/>
        <dbReference type="ChEBI" id="CHEBI:60364"/>
        <dbReference type="ChEBI" id="CHEBI:60377"/>
        <dbReference type="ChEBI" id="CHEBI:85987"/>
        <dbReference type="EC" id="2.4.99.12"/>
    </reaction>
</comment>